<gene>
    <name evidence="1" type="ORF">ACOLOM_LOCUS12765</name>
</gene>
<dbReference type="EMBL" id="CAJVPT010053907">
    <property type="protein sequence ID" value="CAG8752395.1"/>
    <property type="molecule type" value="Genomic_DNA"/>
</dbReference>
<evidence type="ECO:0000313" key="1">
    <source>
        <dbReference type="EMBL" id="CAG8752395.1"/>
    </source>
</evidence>
<feature type="non-terminal residue" evidence="1">
    <location>
        <position position="147"/>
    </location>
</feature>
<reference evidence="1" key="1">
    <citation type="submission" date="2021-06" db="EMBL/GenBank/DDBJ databases">
        <authorList>
            <person name="Kallberg Y."/>
            <person name="Tangrot J."/>
            <person name="Rosling A."/>
        </authorList>
    </citation>
    <scope>NUCLEOTIDE SEQUENCE</scope>
    <source>
        <strain evidence="1">CL356</strain>
    </source>
</reference>
<accession>A0ACA9QNX4</accession>
<protein>
    <submittedName>
        <fullName evidence="1">3801_t:CDS:1</fullName>
    </submittedName>
</protein>
<name>A0ACA9QNX4_9GLOM</name>
<comment type="caution">
    <text evidence="1">The sequence shown here is derived from an EMBL/GenBank/DDBJ whole genome shotgun (WGS) entry which is preliminary data.</text>
</comment>
<sequence length="147" mass="16364">IAGPLQGRVMASLANIRRKAQKVTDERVKLTQEILQGIRVIKYYAWEDSFLENLNKLREKEIGLIRRLLVIRAVILGISSVIPVFASILSFIVFVLAGGDLTTDVVFASLALFNIVRFPLKVLPMVIAFASDAWVAASRIQELLLAE</sequence>
<dbReference type="Proteomes" id="UP000789525">
    <property type="component" value="Unassembled WGS sequence"/>
</dbReference>
<keyword evidence="2" id="KW-1185">Reference proteome</keyword>
<evidence type="ECO:0000313" key="2">
    <source>
        <dbReference type="Proteomes" id="UP000789525"/>
    </source>
</evidence>
<feature type="non-terminal residue" evidence="1">
    <location>
        <position position="1"/>
    </location>
</feature>
<proteinExistence type="predicted"/>
<organism evidence="1 2">
    <name type="scientific">Acaulospora colombiana</name>
    <dbReference type="NCBI Taxonomy" id="27376"/>
    <lineage>
        <taxon>Eukaryota</taxon>
        <taxon>Fungi</taxon>
        <taxon>Fungi incertae sedis</taxon>
        <taxon>Mucoromycota</taxon>
        <taxon>Glomeromycotina</taxon>
        <taxon>Glomeromycetes</taxon>
        <taxon>Diversisporales</taxon>
        <taxon>Acaulosporaceae</taxon>
        <taxon>Acaulospora</taxon>
    </lineage>
</organism>